<reference evidence="7" key="1">
    <citation type="journal article" date="2019" name="Int. J. Syst. Evol. Microbiol.">
        <title>The Global Catalogue of Microorganisms (GCM) 10K type strain sequencing project: providing services to taxonomists for standard genome sequencing and annotation.</title>
        <authorList>
            <consortium name="The Broad Institute Genomics Platform"/>
            <consortium name="The Broad Institute Genome Sequencing Center for Infectious Disease"/>
            <person name="Wu L."/>
            <person name="Ma J."/>
        </authorList>
    </citation>
    <scope>NUCLEOTIDE SEQUENCE [LARGE SCALE GENOMIC DNA]</scope>
    <source>
        <strain evidence="7">CGMCC 1.10363</strain>
    </source>
</reference>
<keyword evidence="3 4" id="KW-0067">ATP-binding</keyword>
<evidence type="ECO:0000259" key="5">
    <source>
        <dbReference type="PROSITE" id="PS50975"/>
    </source>
</evidence>
<organism evidence="6 7">
    <name type="scientific">Gryllotalpicola reticulitermitis</name>
    <dbReference type="NCBI Taxonomy" id="1184153"/>
    <lineage>
        <taxon>Bacteria</taxon>
        <taxon>Bacillati</taxon>
        <taxon>Actinomycetota</taxon>
        <taxon>Actinomycetes</taxon>
        <taxon>Micrococcales</taxon>
        <taxon>Microbacteriaceae</taxon>
        <taxon>Gryllotalpicola</taxon>
    </lineage>
</organism>
<keyword evidence="1" id="KW-0436">Ligase</keyword>
<evidence type="ECO:0000313" key="7">
    <source>
        <dbReference type="Proteomes" id="UP001595900"/>
    </source>
</evidence>
<dbReference type="InterPro" id="IPR013815">
    <property type="entry name" value="ATP_grasp_subdomain_1"/>
</dbReference>
<dbReference type="InterPro" id="IPR011761">
    <property type="entry name" value="ATP-grasp"/>
</dbReference>
<dbReference type="Proteomes" id="UP001595900">
    <property type="component" value="Unassembled WGS sequence"/>
</dbReference>
<name>A0ABV8Q834_9MICO</name>
<dbReference type="PANTHER" id="PTHR43585">
    <property type="entry name" value="FUMIPYRROLE BIOSYNTHESIS PROTEIN C"/>
    <property type="match status" value="1"/>
</dbReference>
<proteinExistence type="predicted"/>
<dbReference type="Pfam" id="PF13535">
    <property type="entry name" value="ATP-grasp_4"/>
    <property type="match status" value="1"/>
</dbReference>
<accession>A0ABV8Q834</accession>
<protein>
    <submittedName>
        <fullName evidence="6">Acetyl-CoA carboxylase biotin carboxylase subunit family protein</fullName>
    </submittedName>
</protein>
<gene>
    <name evidence="6" type="ORF">ACFOYW_08990</name>
</gene>
<dbReference type="InterPro" id="IPR052032">
    <property type="entry name" value="ATP-dep_AA_Ligase"/>
</dbReference>
<dbReference type="Gene3D" id="3.40.50.20">
    <property type="match status" value="1"/>
</dbReference>
<dbReference type="PROSITE" id="PS50975">
    <property type="entry name" value="ATP_GRASP"/>
    <property type="match status" value="1"/>
</dbReference>
<feature type="domain" description="ATP-grasp" evidence="5">
    <location>
        <begin position="105"/>
        <end position="293"/>
    </location>
</feature>
<dbReference type="RefSeq" id="WP_390228571.1">
    <property type="nucleotide sequence ID" value="NZ_JBHSCN010000005.1"/>
</dbReference>
<comment type="caution">
    <text evidence="6">The sequence shown here is derived from an EMBL/GenBank/DDBJ whole genome shotgun (WGS) entry which is preliminary data.</text>
</comment>
<dbReference type="SUPFAM" id="SSF56059">
    <property type="entry name" value="Glutathione synthetase ATP-binding domain-like"/>
    <property type="match status" value="1"/>
</dbReference>
<keyword evidence="2 4" id="KW-0547">Nucleotide-binding</keyword>
<keyword evidence="7" id="KW-1185">Reference proteome</keyword>
<evidence type="ECO:0000313" key="6">
    <source>
        <dbReference type="EMBL" id="MFC4243509.1"/>
    </source>
</evidence>
<dbReference type="PANTHER" id="PTHR43585:SF2">
    <property type="entry name" value="ATP-GRASP ENZYME FSQD"/>
    <property type="match status" value="1"/>
</dbReference>
<evidence type="ECO:0000256" key="2">
    <source>
        <dbReference type="ARBA" id="ARBA00022741"/>
    </source>
</evidence>
<dbReference type="Gene3D" id="3.30.470.20">
    <property type="entry name" value="ATP-grasp fold, B domain"/>
    <property type="match status" value="1"/>
</dbReference>
<evidence type="ECO:0000256" key="4">
    <source>
        <dbReference type="PROSITE-ProRule" id="PRU00409"/>
    </source>
</evidence>
<dbReference type="EMBL" id="JBHSCN010000005">
    <property type="protein sequence ID" value="MFC4243509.1"/>
    <property type="molecule type" value="Genomic_DNA"/>
</dbReference>
<evidence type="ECO:0000256" key="1">
    <source>
        <dbReference type="ARBA" id="ARBA00022598"/>
    </source>
</evidence>
<dbReference type="Gene3D" id="3.30.1490.20">
    <property type="entry name" value="ATP-grasp fold, A domain"/>
    <property type="match status" value="1"/>
</dbReference>
<evidence type="ECO:0000256" key="3">
    <source>
        <dbReference type="ARBA" id="ARBA00022840"/>
    </source>
</evidence>
<sequence length="389" mass="41403">MRAAVIGASSESLHGIKVAQQLGYDVVALDGNPEAAGLRAADSGLVVDITDPVAVFAALGDAPDIVIPVPIGRYLTTTGVVNDRFGLPGVSETSARLCTDKYEFHRVMELHSLRSTTAILIPAGSVDHPLPAQFPVVLKPRFGSGSRGVTVCMTSDELENALLTVLPSRDDLIIEEFAEGTEYGVDAAVVDGALRVILLREKLNTPLPYRQAIGYYSMPAEHPMQAAAAAALAIAVDALKITSGLLHADLIERDGRAFIVELSARPSGHHLHDLFTPLASGVDPIREFLLAARDGADAAHFAPSASDALLMRFFDFDHGTVAAAPDMTALAQTVDLVEFEERIVGREMIPVTNGPELMQRGFFIVRGTDRADLGRQADAVLTAFTFEGA</sequence>